<organism evidence="3 4">
    <name type="scientific">Hypocrea virens (strain Gv29-8 / FGSC 10586)</name>
    <name type="common">Gliocladium virens</name>
    <name type="synonym">Trichoderma virens</name>
    <dbReference type="NCBI Taxonomy" id="413071"/>
    <lineage>
        <taxon>Eukaryota</taxon>
        <taxon>Fungi</taxon>
        <taxon>Dikarya</taxon>
        <taxon>Ascomycota</taxon>
        <taxon>Pezizomycotina</taxon>
        <taxon>Sordariomycetes</taxon>
        <taxon>Hypocreomycetidae</taxon>
        <taxon>Hypocreales</taxon>
        <taxon>Hypocreaceae</taxon>
        <taxon>Trichoderma</taxon>
    </lineage>
</organism>
<keyword evidence="2" id="KW-0732">Signal</keyword>
<gene>
    <name evidence="3" type="ORF">TRIVIDRAFT_203391</name>
</gene>
<comment type="caution">
    <text evidence="3">The sequence shown here is derived from an EMBL/GenBank/DDBJ whole genome shotgun (WGS) entry which is preliminary data.</text>
</comment>
<dbReference type="STRING" id="413071.G9N0C9"/>
<feature type="transmembrane region" description="Helical" evidence="1">
    <location>
        <begin position="220"/>
        <end position="238"/>
    </location>
</feature>
<dbReference type="EMBL" id="ABDF02000082">
    <property type="protein sequence ID" value="EHK19811.1"/>
    <property type="molecule type" value="Genomic_DNA"/>
</dbReference>
<dbReference type="OMA" id="HCYFANM"/>
<protein>
    <recommendedName>
        <fullName evidence="5">DUF4220 domain-containing protein</fullName>
    </recommendedName>
</protein>
<keyword evidence="1" id="KW-0812">Transmembrane</keyword>
<dbReference type="RefSeq" id="XP_013954010.1">
    <property type="nucleotide sequence ID" value="XM_014098535.1"/>
</dbReference>
<evidence type="ECO:0000256" key="2">
    <source>
        <dbReference type="SAM" id="SignalP"/>
    </source>
</evidence>
<feature type="transmembrane region" description="Helical" evidence="1">
    <location>
        <begin position="250"/>
        <end position="270"/>
    </location>
</feature>
<evidence type="ECO:0008006" key="5">
    <source>
        <dbReference type="Google" id="ProtNLM"/>
    </source>
</evidence>
<sequence length="597" mass="68112">MIKGSLWLAASLPMLAAARNCTVRPISDNETVGWQPGGCYRGTWNIISTCLSTIIACTWSIQHLNIPATDDTQFQKNKRKMKWMIITVLFPELVLIHAIFEFHMAWKALRLMSDKEKPVKWPWWFRNPPLSWLPYCRRYLKDKNLDDQEAKNLESQDAKDQPKKEKWTLAHCYFANMGGFMYIKGKERLPVTAQQLAEDDSYLCLEITEEDIKDKSKQDWLAKLFAALQILQLILSIITRHIQGVHFSQLETVTLSFAICGVLIYCTYFYKPQNIERAIELKNDMRDSNVVSQYTADDAQEPAVRDSDDVPQNRADDTQKAAARFFSLQSEKPYDSFWAIMLNKQTSLKKPDSKGQKTLRIPNDNIPIYKGSNEVHPAVYLLALASGLFGAIHAIAWQFEFPTEEEKLLWQICTCISAASPVVGLLVIPFAQFTKASGDPELFAGNCLRLMQEYSWHTSNMSHASNSINELEAALANGKSKKYSEIFPLDETGESPFELHDDKPFVENFHRLVSAVNGRQTKKIDEAARTDAWPIKPLLPRGVNQGVLIRKMPGSVYIATNWTEYLPAFGAMAARSRRTIAIEQKLFHHMESNLLQF</sequence>
<evidence type="ECO:0000256" key="1">
    <source>
        <dbReference type="SAM" id="Phobius"/>
    </source>
</evidence>
<dbReference type="PANTHER" id="PTHR35043:SF7">
    <property type="entry name" value="TRANSCRIPTION FACTOR DOMAIN-CONTAINING PROTEIN"/>
    <property type="match status" value="1"/>
</dbReference>
<keyword evidence="1" id="KW-0472">Membrane</keyword>
<dbReference type="Proteomes" id="UP000007115">
    <property type="component" value="Unassembled WGS sequence"/>
</dbReference>
<feature type="chain" id="PRO_5003523847" description="DUF4220 domain-containing protein" evidence="2">
    <location>
        <begin position="19"/>
        <end position="597"/>
    </location>
</feature>
<dbReference type="InParanoid" id="G9N0C9"/>
<keyword evidence="1" id="KW-1133">Transmembrane helix</keyword>
<feature type="transmembrane region" description="Helical" evidence="1">
    <location>
        <begin position="83"/>
        <end position="106"/>
    </location>
</feature>
<evidence type="ECO:0000313" key="4">
    <source>
        <dbReference type="Proteomes" id="UP000007115"/>
    </source>
</evidence>
<proteinExistence type="predicted"/>
<dbReference type="GeneID" id="25790236"/>
<dbReference type="HOGENOM" id="CLU_022883_4_0_1"/>
<feature type="transmembrane region" description="Helical" evidence="1">
    <location>
        <begin position="408"/>
        <end position="428"/>
    </location>
</feature>
<dbReference type="PANTHER" id="PTHR35043">
    <property type="entry name" value="TRANSCRIPTION FACTOR DOMAIN-CONTAINING PROTEIN"/>
    <property type="match status" value="1"/>
</dbReference>
<name>G9N0C9_HYPVG</name>
<feature type="transmembrane region" description="Helical" evidence="1">
    <location>
        <begin position="378"/>
        <end position="396"/>
    </location>
</feature>
<accession>G9N0C9</accession>
<keyword evidence="4" id="KW-1185">Reference proteome</keyword>
<dbReference type="eggNOG" id="ENOG502SPX8">
    <property type="taxonomic scope" value="Eukaryota"/>
</dbReference>
<dbReference type="AlphaFoldDB" id="G9N0C9"/>
<dbReference type="OrthoDB" id="3061561at2759"/>
<evidence type="ECO:0000313" key="3">
    <source>
        <dbReference type="EMBL" id="EHK19811.1"/>
    </source>
</evidence>
<dbReference type="VEuPathDB" id="FungiDB:TRIVIDRAFT_203391"/>
<reference evidence="3 4" key="1">
    <citation type="journal article" date="2011" name="Genome Biol.">
        <title>Comparative genome sequence analysis underscores mycoparasitism as the ancestral life style of Trichoderma.</title>
        <authorList>
            <person name="Kubicek C.P."/>
            <person name="Herrera-Estrella A."/>
            <person name="Seidl-Seiboth V."/>
            <person name="Martinez D.A."/>
            <person name="Druzhinina I.S."/>
            <person name="Thon M."/>
            <person name="Zeilinger S."/>
            <person name="Casas-Flores S."/>
            <person name="Horwitz B.A."/>
            <person name="Mukherjee P.K."/>
            <person name="Mukherjee M."/>
            <person name="Kredics L."/>
            <person name="Alcaraz L.D."/>
            <person name="Aerts A."/>
            <person name="Antal Z."/>
            <person name="Atanasova L."/>
            <person name="Cervantes-Badillo M.G."/>
            <person name="Challacombe J."/>
            <person name="Chertkov O."/>
            <person name="McCluskey K."/>
            <person name="Coulpier F."/>
            <person name="Deshpande N."/>
            <person name="von Doehren H."/>
            <person name="Ebbole D.J."/>
            <person name="Esquivel-Naranjo E.U."/>
            <person name="Fekete E."/>
            <person name="Flipphi M."/>
            <person name="Glaser F."/>
            <person name="Gomez-Rodriguez E.Y."/>
            <person name="Gruber S."/>
            <person name="Han C."/>
            <person name="Henrissat B."/>
            <person name="Hermosa R."/>
            <person name="Hernandez-Onate M."/>
            <person name="Karaffa L."/>
            <person name="Kosti I."/>
            <person name="Le Crom S."/>
            <person name="Lindquist E."/>
            <person name="Lucas S."/>
            <person name="Luebeck M."/>
            <person name="Luebeck P.S."/>
            <person name="Margeot A."/>
            <person name="Metz B."/>
            <person name="Misra M."/>
            <person name="Nevalainen H."/>
            <person name="Omann M."/>
            <person name="Packer N."/>
            <person name="Perrone G."/>
            <person name="Uresti-Rivera E.E."/>
            <person name="Salamov A."/>
            <person name="Schmoll M."/>
            <person name="Seiboth B."/>
            <person name="Shapiro H."/>
            <person name="Sukno S."/>
            <person name="Tamayo-Ramos J.A."/>
            <person name="Tisch D."/>
            <person name="Wiest A."/>
            <person name="Wilkinson H.H."/>
            <person name="Zhang M."/>
            <person name="Coutinho P.M."/>
            <person name="Kenerley C.M."/>
            <person name="Monte E."/>
            <person name="Baker S.E."/>
            <person name="Grigoriev I.V."/>
        </authorList>
    </citation>
    <scope>NUCLEOTIDE SEQUENCE [LARGE SCALE GENOMIC DNA]</scope>
    <source>
        <strain evidence="4">Gv29-8 / FGSC 10586</strain>
    </source>
</reference>
<feature type="signal peptide" evidence="2">
    <location>
        <begin position="1"/>
        <end position="18"/>
    </location>
</feature>